<evidence type="ECO:0000313" key="1">
    <source>
        <dbReference type="EMBL" id="PZX48942.1"/>
    </source>
</evidence>
<accession>A0A2W7SE40</accession>
<evidence type="ECO:0000313" key="2">
    <source>
        <dbReference type="Proteomes" id="UP000248882"/>
    </source>
</evidence>
<gene>
    <name evidence="1" type="ORF">LV85_03432</name>
</gene>
<dbReference type="AlphaFoldDB" id="A0A2W7SE40"/>
<keyword evidence="2" id="KW-1185">Reference proteome</keyword>
<organism evidence="1 2">
    <name type="scientific">Algoriphagus chordae</name>
    <dbReference type="NCBI Taxonomy" id="237019"/>
    <lineage>
        <taxon>Bacteria</taxon>
        <taxon>Pseudomonadati</taxon>
        <taxon>Bacteroidota</taxon>
        <taxon>Cytophagia</taxon>
        <taxon>Cytophagales</taxon>
        <taxon>Cyclobacteriaceae</taxon>
        <taxon>Algoriphagus</taxon>
    </lineage>
</organism>
<dbReference type="Proteomes" id="UP000248882">
    <property type="component" value="Unassembled WGS sequence"/>
</dbReference>
<protein>
    <submittedName>
        <fullName evidence="1">RHS repeat-associated protein</fullName>
    </submittedName>
</protein>
<name>A0A2W7SE40_9BACT</name>
<proteinExistence type="predicted"/>
<dbReference type="EMBL" id="QKZT01000017">
    <property type="protein sequence ID" value="PZX48942.1"/>
    <property type="molecule type" value="Genomic_DNA"/>
</dbReference>
<sequence length="313" mass="33344">MMVMSVSSVIVQETHYDPWGLELTGLGYVYGGIKENKWKFQGQESIDEFELNWSSFKWRNHQPEIGRFFNVDPLADKFVHNSPYAFSENKVTSHVELEGLEAVSIQAEGRGIIPVVGNLSLTASASYGLAVGTRREKDGIYAVQYVSGSLGPAAGMGLAGGIGTYLNSGDLEDLEGVSFGVGGFLGSTPTGLLGGSFELNSTADGKQLGGLIPFASPGGAIGGGVWAEGSVTKFIGAPVNLSNMSDEIMGGLAESLGVTVEQLGGFINKASEYINNQQSQIPSDREMREEINRIGLVPNDATNLNLIRREKIN</sequence>
<dbReference type="Gene3D" id="2.180.10.10">
    <property type="entry name" value="RHS repeat-associated core"/>
    <property type="match status" value="1"/>
</dbReference>
<comment type="caution">
    <text evidence="1">The sequence shown here is derived from an EMBL/GenBank/DDBJ whole genome shotgun (WGS) entry which is preliminary data.</text>
</comment>
<reference evidence="1 2" key="1">
    <citation type="submission" date="2018-06" db="EMBL/GenBank/DDBJ databases">
        <title>Genomic Encyclopedia of Archaeal and Bacterial Type Strains, Phase II (KMG-II): from individual species to whole genera.</title>
        <authorList>
            <person name="Goeker M."/>
        </authorList>
    </citation>
    <scope>NUCLEOTIDE SEQUENCE [LARGE SCALE GENOMIC DNA]</scope>
    <source>
        <strain evidence="1 2">DSM 19830</strain>
    </source>
</reference>